<protein>
    <recommendedName>
        <fullName evidence="4">ADP-ribosylglycohydrolase family protein</fullName>
    </recommendedName>
</protein>
<organism evidence="2 3">
    <name type="scientific">Neiella marina</name>
    <dbReference type="NCBI Taxonomy" id="508461"/>
    <lineage>
        <taxon>Bacteria</taxon>
        <taxon>Pseudomonadati</taxon>
        <taxon>Pseudomonadota</taxon>
        <taxon>Gammaproteobacteria</taxon>
        <taxon>Alteromonadales</taxon>
        <taxon>Echinimonadaceae</taxon>
        <taxon>Neiella</taxon>
    </lineage>
</organism>
<dbReference type="Gene3D" id="2.60.40.10">
    <property type="entry name" value="Immunoglobulins"/>
    <property type="match status" value="1"/>
</dbReference>
<proteinExistence type="predicted"/>
<dbReference type="OrthoDB" id="9761704at2"/>
<keyword evidence="3" id="KW-1185">Reference proteome</keyword>
<evidence type="ECO:0000313" key="2">
    <source>
        <dbReference type="EMBL" id="GGA65099.1"/>
    </source>
</evidence>
<dbReference type="Pfam" id="PF03747">
    <property type="entry name" value="ADP_ribosyl_GH"/>
    <property type="match status" value="1"/>
</dbReference>
<dbReference type="Gene3D" id="1.10.4080.10">
    <property type="entry name" value="ADP-ribosylation/Crystallin J1"/>
    <property type="match status" value="1"/>
</dbReference>
<dbReference type="Pfam" id="PF05345">
    <property type="entry name" value="He_PIG"/>
    <property type="match status" value="1"/>
</dbReference>
<feature type="signal peptide" evidence="1">
    <location>
        <begin position="1"/>
        <end position="27"/>
    </location>
</feature>
<evidence type="ECO:0000313" key="3">
    <source>
        <dbReference type="Proteomes" id="UP000619743"/>
    </source>
</evidence>
<dbReference type="EMBL" id="BMDX01000001">
    <property type="protein sequence ID" value="GGA65099.1"/>
    <property type="molecule type" value="Genomic_DNA"/>
</dbReference>
<feature type="chain" id="PRO_5035329100" description="ADP-ribosylglycohydrolase family protein" evidence="1">
    <location>
        <begin position="28"/>
        <end position="655"/>
    </location>
</feature>
<dbReference type="Proteomes" id="UP000619743">
    <property type="component" value="Unassembled WGS sequence"/>
</dbReference>
<comment type="caution">
    <text evidence="2">The sequence shown here is derived from an EMBL/GenBank/DDBJ whole genome shotgun (WGS) entry which is preliminary data.</text>
</comment>
<sequence length="655" mass="72704">MLNTSPVALLSLGALALSYIIPSPVLAQPEHQQKLAVAEYQDKVYAAWLGQIIGNIYGLSYEFRFIDQPGPNQFPYGFGPSLERVEQVNGAFSDDDTDIEYMYLLQMEQHGIEPSYAQLAEAWKHHVRDKVWVANRNALTLMHAGYSPPLTGNKRYNPNWFQIDPQLVNEIWAVTAPGMLDYATAKSAWAARITNDDFGIEPTVHYAAMYAAAFFESDINKLIDIGTAALPPNGRFAAIVEHMKQLYQQHPNDWQAARQQMASHYFKEFDYNRGAWTVVDANLNGACAILALLYGQGDFQLTLDIASGLGFDADNQAATMSGLLGIIGGTKALPKDLLFPLEDADWQLPFNDRYINVSRYDLPDASLRDIANRTATQGEKIILATGGERKSDANGDYYLINTKGAFNAPLELPTAPTLNAELGQPFEFDIQPQLGHDAQLSLIFGQLPNGLSLNGTKVVGKAKVTGNYQFTVALRRAGQQVKQNYQLTIMPADLALQADEVIVSGSVSAEQAELLRQPDHRQTIYNKSTDSTPKVDYYGYRWSQPQRINTLLVNPGNPNEFGGWLLSLDVQYLNSQGQWQTVPNIAISPAMNFANSQWLKGSFIDHTITFATVETNAIRIIGYAGGIEPDAFNDTPKQYFSALNRLKVYHQSEPQ</sequence>
<evidence type="ECO:0000256" key="1">
    <source>
        <dbReference type="SAM" id="SignalP"/>
    </source>
</evidence>
<dbReference type="AlphaFoldDB" id="A0A8J2U2A0"/>
<dbReference type="InterPro" id="IPR013783">
    <property type="entry name" value="Ig-like_fold"/>
</dbReference>
<dbReference type="InterPro" id="IPR036705">
    <property type="entry name" value="Ribosyl_crysJ1_sf"/>
</dbReference>
<dbReference type="RefSeq" id="WP_087504312.1">
    <property type="nucleotide sequence ID" value="NZ_BMDX01000001.1"/>
</dbReference>
<dbReference type="SUPFAM" id="SSF101478">
    <property type="entry name" value="ADP-ribosylglycohydrolase"/>
    <property type="match status" value="1"/>
</dbReference>
<accession>A0A8J2U2A0</accession>
<dbReference type="InterPro" id="IPR005502">
    <property type="entry name" value="Ribosyl_crysJ1"/>
</dbReference>
<evidence type="ECO:0008006" key="4">
    <source>
        <dbReference type="Google" id="ProtNLM"/>
    </source>
</evidence>
<name>A0A8J2U2A0_9GAMM</name>
<keyword evidence="1" id="KW-0732">Signal</keyword>
<gene>
    <name evidence="2" type="ORF">GCM10011369_03140</name>
</gene>
<reference evidence="3" key="1">
    <citation type="journal article" date="2019" name="Int. J. Syst. Evol. Microbiol.">
        <title>The Global Catalogue of Microorganisms (GCM) 10K type strain sequencing project: providing services to taxonomists for standard genome sequencing and annotation.</title>
        <authorList>
            <consortium name="The Broad Institute Genomics Platform"/>
            <consortium name="The Broad Institute Genome Sequencing Center for Infectious Disease"/>
            <person name="Wu L."/>
            <person name="Ma J."/>
        </authorList>
    </citation>
    <scope>NUCLEOTIDE SEQUENCE [LARGE SCALE GENOMIC DNA]</scope>
    <source>
        <strain evidence="3">CGMCC 1.10130</strain>
    </source>
</reference>